<comment type="caution">
    <text evidence="1">The sequence shown here is derived from an EMBL/GenBank/DDBJ whole genome shotgun (WGS) entry which is preliminary data.</text>
</comment>
<dbReference type="PANTHER" id="PTHR38471">
    <property type="entry name" value="FOUR HELIX BUNDLE PROTEIN"/>
    <property type="match status" value="1"/>
</dbReference>
<proteinExistence type="predicted"/>
<evidence type="ECO:0000313" key="2">
    <source>
        <dbReference type="Proteomes" id="UP000293562"/>
    </source>
</evidence>
<dbReference type="PIRSF" id="PIRSF035652">
    <property type="entry name" value="CHP02436"/>
    <property type="match status" value="1"/>
</dbReference>
<accession>A0A4Q7VK82</accession>
<dbReference type="NCBIfam" id="TIGR02436">
    <property type="entry name" value="four helix bundle protein"/>
    <property type="match status" value="1"/>
</dbReference>
<protein>
    <submittedName>
        <fullName evidence="1">Four helix bundle protein</fullName>
    </submittedName>
</protein>
<dbReference type="RefSeq" id="WP_207224394.1">
    <property type="nucleotide sequence ID" value="NZ_SHKN01000001.1"/>
</dbReference>
<dbReference type="InterPro" id="IPR036583">
    <property type="entry name" value="23S_rRNA_IVS_sf"/>
</dbReference>
<dbReference type="Pfam" id="PF05635">
    <property type="entry name" value="23S_rRNA_IVP"/>
    <property type="match status" value="1"/>
</dbReference>
<organism evidence="1 2">
    <name type="scientific">Ancylomarina subtilis</name>
    <dbReference type="NCBI Taxonomy" id="1639035"/>
    <lineage>
        <taxon>Bacteria</taxon>
        <taxon>Pseudomonadati</taxon>
        <taxon>Bacteroidota</taxon>
        <taxon>Bacteroidia</taxon>
        <taxon>Marinilabiliales</taxon>
        <taxon>Marinifilaceae</taxon>
        <taxon>Ancylomarina</taxon>
    </lineage>
</organism>
<dbReference type="Gene3D" id="1.20.1440.60">
    <property type="entry name" value="23S rRNA-intervening sequence"/>
    <property type="match status" value="1"/>
</dbReference>
<evidence type="ECO:0000313" key="1">
    <source>
        <dbReference type="EMBL" id="RZT96477.1"/>
    </source>
</evidence>
<dbReference type="PANTHER" id="PTHR38471:SF2">
    <property type="entry name" value="FOUR HELIX BUNDLE PROTEIN"/>
    <property type="match status" value="1"/>
</dbReference>
<gene>
    <name evidence="1" type="ORF">EV201_1115</name>
</gene>
<sequence length="118" mass="13761">MIEMENDLQKRFFEFSVDIIKEVRVLPTSREYNVISYRILKSATSVGANYEEAQVAVSKADFSNKIGISLKEIREINYWIRIIIEISEENTNWINLESESKELMKILGSIYSKCSKSR</sequence>
<reference evidence="1 2" key="1">
    <citation type="submission" date="2019-02" db="EMBL/GenBank/DDBJ databases">
        <title>Genomic Encyclopedia of Type Strains, Phase IV (KMG-IV): sequencing the most valuable type-strain genomes for metagenomic binning, comparative biology and taxonomic classification.</title>
        <authorList>
            <person name="Goeker M."/>
        </authorList>
    </citation>
    <scope>NUCLEOTIDE SEQUENCE [LARGE SCALE GENOMIC DNA]</scope>
    <source>
        <strain evidence="1 2">DSM 28825</strain>
    </source>
</reference>
<dbReference type="EMBL" id="SHKN01000001">
    <property type="protein sequence ID" value="RZT96477.1"/>
    <property type="molecule type" value="Genomic_DNA"/>
</dbReference>
<keyword evidence="2" id="KW-1185">Reference proteome</keyword>
<dbReference type="SUPFAM" id="SSF158446">
    <property type="entry name" value="IVS-encoded protein-like"/>
    <property type="match status" value="1"/>
</dbReference>
<dbReference type="InterPro" id="IPR012657">
    <property type="entry name" value="23S_rRNA-intervening_sequence"/>
</dbReference>
<dbReference type="AlphaFoldDB" id="A0A4Q7VK82"/>
<name>A0A4Q7VK82_9BACT</name>
<dbReference type="Proteomes" id="UP000293562">
    <property type="component" value="Unassembled WGS sequence"/>
</dbReference>